<feature type="transmembrane region" description="Helical" evidence="7">
    <location>
        <begin position="500"/>
        <end position="520"/>
    </location>
</feature>
<dbReference type="Pfam" id="PF07690">
    <property type="entry name" value="MFS_1"/>
    <property type="match status" value="1"/>
</dbReference>
<dbReference type="STRING" id="698492.A0A0E9NNJ0"/>
<feature type="transmembrane region" description="Helical" evidence="7">
    <location>
        <begin position="243"/>
        <end position="262"/>
    </location>
</feature>
<evidence type="ECO:0000256" key="2">
    <source>
        <dbReference type="ARBA" id="ARBA00022448"/>
    </source>
</evidence>
<evidence type="ECO:0000256" key="7">
    <source>
        <dbReference type="SAM" id="Phobius"/>
    </source>
</evidence>
<dbReference type="PANTHER" id="PTHR43791">
    <property type="entry name" value="PERMEASE-RELATED"/>
    <property type="match status" value="1"/>
</dbReference>
<evidence type="ECO:0000256" key="3">
    <source>
        <dbReference type="ARBA" id="ARBA00022692"/>
    </source>
</evidence>
<evidence type="ECO:0000256" key="6">
    <source>
        <dbReference type="ARBA" id="ARBA00037968"/>
    </source>
</evidence>
<feature type="transmembrane region" description="Helical" evidence="7">
    <location>
        <begin position="439"/>
        <end position="457"/>
    </location>
</feature>
<dbReference type="Gene3D" id="1.20.1250.20">
    <property type="entry name" value="MFS general substrate transporter like domains"/>
    <property type="match status" value="2"/>
</dbReference>
<comment type="subcellular location">
    <subcellularLocation>
        <location evidence="1">Membrane</location>
        <topology evidence="1">Multi-pass membrane protein</topology>
    </subcellularLocation>
</comment>
<evidence type="ECO:0008006" key="10">
    <source>
        <dbReference type="Google" id="ProtNLM"/>
    </source>
</evidence>
<feature type="transmembrane region" description="Helical" evidence="7">
    <location>
        <begin position="214"/>
        <end position="231"/>
    </location>
</feature>
<gene>
    <name evidence="8" type="ORF">G7K_5377-t1</name>
</gene>
<comment type="similarity">
    <text evidence="6">Belongs to the major facilitator superfamily. Allantoate permease family.</text>
</comment>
<dbReference type="Proteomes" id="UP000033140">
    <property type="component" value="Unassembled WGS sequence"/>
</dbReference>
<evidence type="ECO:0000256" key="1">
    <source>
        <dbReference type="ARBA" id="ARBA00004141"/>
    </source>
</evidence>
<proteinExistence type="inferred from homology"/>
<dbReference type="GO" id="GO:0022857">
    <property type="term" value="F:transmembrane transporter activity"/>
    <property type="evidence" value="ECO:0007669"/>
    <property type="project" value="InterPro"/>
</dbReference>
<keyword evidence="3 7" id="KW-0812">Transmembrane</keyword>
<protein>
    <recommendedName>
        <fullName evidence="10">Major facilitator superfamily (MFS) profile domain-containing protein</fullName>
    </recommendedName>
</protein>
<feature type="transmembrane region" description="Helical" evidence="7">
    <location>
        <begin position="304"/>
        <end position="326"/>
    </location>
</feature>
<comment type="caution">
    <text evidence="8">The sequence shown here is derived from an EMBL/GenBank/DDBJ whole genome shotgun (WGS) entry which is preliminary data.</text>
</comment>
<evidence type="ECO:0000313" key="9">
    <source>
        <dbReference type="Proteomes" id="UP000033140"/>
    </source>
</evidence>
<dbReference type="GO" id="GO:0016020">
    <property type="term" value="C:membrane"/>
    <property type="evidence" value="ECO:0007669"/>
    <property type="project" value="UniProtKB-SubCell"/>
</dbReference>
<dbReference type="SUPFAM" id="SSF103473">
    <property type="entry name" value="MFS general substrate transporter"/>
    <property type="match status" value="1"/>
</dbReference>
<reference evidence="8 9" key="2">
    <citation type="journal article" date="2014" name="J. Gen. Appl. Microbiol.">
        <title>The early diverging ascomycetous budding yeast Saitoella complicata has three histone deacetylases belonging to the Clr6, Hos2, and Rpd3 lineages.</title>
        <authorList>
            <person name="Nishida H."/>
            <person name="Matsumoto T."/>
            <person name="Kondo S."/>
            <person name="Hamamoto M."/>
            <person name="Yoshikawa H."/>
        </authorList>
    </citation>
    <scope>NUCLEOTIDE SEQUENCE [LARGE SCALE GENOMIC DNA]</scope>
    <source>
        <strain evidence="8 9">NRRL Y-17804</strain>
    </source>
</reference>
<keyword evidence="9" id="KW-1185">Reference proteome</keyword>
<feature type="transmembrane region" description="Helical" evidence="7">
    <location>
        <begin position="146"/>
        <end position="164"/>
    </location>
</feature>
<evidence type="ECO:0000256" key="4">
    <source>
        <dbReference type="ARBA" id="ARBA00022989"/>
    </source>
</evidence>
<dbReference type="InterPro" id="IPR011701">
    <property type="entry name" value="MFS"/>
</dbReference>
<feature type="transmembrane region" description="Helical" evidence="7">
    <location>
        <begin position="274"/>
        <end position="292"/>
    </location>
</feature>
<organism evidence="8 9">
    <name type="scientific">Saitoella complicata (strain BCRC 22490 / CBS 7301 / JCM 7358 / NBRC 10748 / NRRL Y-17804)</name>
    <dbReference type="NCBI Taxonomy" id="698492"/>
    <lineage>
        <taxon>Eukaryota</taxon>
        <taxon>Fungi</taxon>
        <taxon>Dikarya</taxon>
        <taxon>Ascomycota</taxon>
        <taxon>Taphrinomycotina</taxon>
        <taxon>Taphrinomycotina incertae sedis</taxon>
        <taxon>Saitoella</taxon>
    </lineage>
</organism>
<feature type="transmembrane region" description="Helical" evidence="7">
    <location>
        <begin position="532"/>
        <end position="552"/>
    </location>
</feature>
<sequence length="594" mass="65040">MALAGSYDASPNLIWYAHSLRSAGGHLGSRGPSSGFIPRIDKAGGSLVIPDGSSIKLGLLSTLISYSTRSSCLQTYYSTMSPAPEIEMEKKVVPTRDVEIEKGEVESLNLDRKDIDQAAAFLANAEQYPPLTPEAEKKLKRKIDRYMIPMLFLTATLGAVDKVAQSTAAIYGMRTDTHLVGQQYSWLGSILSLGALVGMFPSSYLLHRLPSAKYLCGCSMFWSAMTFMLAACKSWSGLMAVRFLMGAAEAIIVPGISLLIAGWYKKSEQPPRNAIVFAAASSVINGFLSWAVGHIPDSAPLAIWQYLFIMVGSISMAWSIFVFFAMPDSPMNAWFLTPEEKYHAVQRLAENQTGIVNKQWKWDQVREAMVDIKTWIIFFFNIAINIPNGGLTTFSGILISNLGFTSVQSSLLSMPTGVMSTLASFIFSTIAARWINRRCLTCIFACLIPIMGTAIVYSLPRDNIPGQMVGLYFLYTYFGPYVVGISLAQANTAGHTKKTVSYAVLYIGYAVGNLIGPQTFRASQAPAYTGGTVAMLVCYCVCIMLMAGYWCVCRIHNRRKEAAASGSVGFNEGELAEGFSDLTDWEQPSFRYIS</sequence>
<dbReference type="AlphaFoldDB" id="A0A0E9NNJ0"/>
<feature type="transmembrane region" description="Helical" evidence="7">
    <location>
        <begin position="469"/>
        <end position="488"/>
    </location>
</feature>
<feature type="transmembrane region" description="Helical" evidence="7">
    <location>
        <begin position="411"/>
        <end position="432"/>
    </location>
</feature>
<dbReference type="EMBL" id="BACD03000043">
    <property type="protein sequence ID" value="GAO51271.1"/>
    <property type="molecule type" value="Genomic_DNA"/>
</dbReference>
<keyword evidence="4 7" id="KW-1133">Transmembrane helix</keyword>
<feature type="transmembrane region" description="Helical" evidence="7">
    <location>
        <begin position="375"/>
        <end position="399"/>
    </location>
</feature>
<dbReference type="InterPro" id="IPR036259">
    <property type="entry name" value="MFS_trans_sf"/>
</dbReference>
<reference evidence="8 9" key="3">
    <citation type="journal article" date="2015" name="Genome Announc.">
        <title>Draft Genome Sequence of the Archiascomycetous Yeast Saitoella complicata.</title>
        <authorList>
            <person name="Yamauchi K."/>
            <person name="Kondo S."/>
            <person name="Hamamoto M."/>
            <person name="Takahashi Y."/>
            <person name="Ogura Y."/>
            <person name="Hayashi T."/>
            <person name="Nishida H."/>
        </authorList>
    </citation>
    <scope>NUCLEOTIDE SEQUENCE [LARGE SCALE GENOMIC DNA]</scope>
    <source>
        <strain evidence="8 9">NRRL Y-17804</strain>
    </source>
</reference>
<dbReference type="PANTHER" id="PTHR43791:SF41">
    <property type="entry name" value="MAJOR FACILITATOR SUPERFAMILY (MFS) PROFILE DOMAIN-CONTAINING PROTEIN"/>
    <property type="match status" value="1"/>
</dbReference>
<keyword evidence="2" id="KW-0813">Transport</keyword>
<reference evidence="8 9" key="1">
    <citation type="journal article" date="2011" name="J. Gen. Appl. Microbiol.">
        <title>Draft genome sequencing of the enigmatic yeast Saitoella complicata.</title>
        <authorList>
            <person name="Nishida H."/>
            <person name="Hamamoto M."/>
            <person name="Sugiyama J."/>
        </authorList>
    </citation>
    <scope>NUCLEOTIDE SEQUENCE [LARGE SCALE GENOMIC DNA]</scope>
    <source>
        <strain evidence="8 9">NRRL Y-17804</strain>
    </source>
</reference>
<accession>A0A0E9NNJ0</accession>
<evidence type="ECO:0000256" key="5">
    <source>
        <dbReference type="ARBA" id="ARBA00023136"/>
    </source>
</evidence>
<feature type="transmembrane region" description="Helical" evidence="7">
    <location>
        <begin position="184"/>
        <end position="207"/>
    </location>
</feature>
<keyword evidence="5 7" id="KW-0472">Membrane</keyword>
<evidence type="ECO:0000313" key="8">
    <source>
        <dbReference type="EMBL" id="GAO51271.1"/>
    </source>
</evidence>
<dbReference type="OMA" id="YAWAGSI"/>
<name>A0A0E9NNJ0_SAICN</name>